<evidence type="ECO:0000256" key="1">
    <source>
        <dbReference type="SAM" id="Phobius"/>
    </source>
</evidence>
<proteinExistence type="predicted"/>
<feature type="transmembrane region" description="Helical" evidence="1">
    <location>
        <begin position="120"/>
        <end position="143"/>
    </location>
</feature>
<feature type="transmembrane region" description="Helical" evidence="1">
    <location>
        <begin position="441"/>
        <end position="463"/>
    </location>
</feature>
<comment type="caution">
    <text evidence="2">The sequence shown here is derived from an EMBL/GenBank/DDBJ whole genome shotgun (WGS) entry which is preliminary data.</text>
</comment>
<gene>
    <name evidence="2" type="ORF">GMARGA_LOCUS21960</name>
</gene>
<reference evidence="2 3" key="1">
    <citation type="submission" date="2021-06" db="EMBL/GenBank/DDBJ databases">
        <authorList>
            <person name="Kallberg Y."/>
            <person name="Tangrot J."/>
            <person name="Rosling A."/>
        </authorList>
    </citation>
    <scope>NUCLEOTIDE SEQUENCE [LARGE SCALE GENOMIC DNA]</scope>
    <source>
        <strain evidence="2 3">120-4 pot B 10/14</strain>
    </source>
</reference>
<accession>A0ABN7VRY7</accession>
<feature type="transmembrane region" description="Helical" evidence="1">
    <location>
        <begin position="52"/>
        <end position="72"/>
    </location>
</feature>
<feature type="transmembrane region" description="Helical" evidence="1">
    <location>
        <begin position="20"/>
        <end position="40"/>
    </location>
</feature>
<name>A0ABN7VRY7_GIGMA</name>
<evidence type="ECO:0000313" key="2">
    <source>
        <dbReference type="EMBL" id="CAG8795311.1"/>
    </source>
</evidence>
<dbReference type="Proteomes" id="UP000789901">
    <property type="component" value="Unassembled WGS sequence"/>
</dbReference>
<sequence length="528" mass="59501">MSPRNPQDVSSAVWQWANPLKCFLLIIVIVIWGYLLGICGGQPEYIPEIQKLMSLGSFIVTISFSLLVQITFTHIFTYVQGFFLLSRQGIPFQAIICEESTPLRVLTACFIMLKQKHNNIYQLISYLGTLFIYIASIIIGAYATSKLATPYIFHETSINWVQAPTKGLNNSLYSAFTPENSFRKVNEVQFNALSNLNTMIGSGNEIAFMPTTFTLTTQLNRKFADGDGLVKWKLEKGFNNINMLYLNSQCSANSDAVCPSDNPETGYIELSYDKENQTISWLFCAPGSKLIERISMYMNCNVTIKEGIFPLVIVEYPNTNQPRDEYLSQVLLKKNELSDAKELKDDLFTILKIIESNADDLISKNIVKMMDYSWNCKQDIACAQNSGAVATVKLVGAILETAFTIYPLENKLNLNDWIKNSGSTGFFKASHRMCLGGNNPMYSIGLMIAIPLVLMIIELLPLLHHNKIWWLASDISNNSFSLIRSIKPCGNEWENVLPECDARPNETHCIKKVRFSVKENHVGLLSDK</sequence>
<keyword evidence="1" id="KW-1133">Transmembrane helix</keyword>
<keyword evidence="1" id="KW-0472">Membrane</keyword>
<keyword evidence="3" id="KW-1185">Reference proteome</keyword>
<keyword evidence="1" id="KW-0812">Transmembrane</keyword>
<dbReference type="EMBL" id="CAJVQB010020755">
    <property type="protein sequence ID" value="CAG8795311.1"/>
    <property type="molecule type" value="Genomic_DNA"/>
</dbReference>
<organism evidence="2 3">
    <name type="scientific">Gigaspora margarita</name>
    <dbReference type="NCBI Taxonomy" id="4874"/>
    <lineage>
        <taxon>Eukaryota</taxon>
        <taxon>Fungi</taxon>
        <taxon>Fungi incertae sedis</taxon>
        <taxon>Mucoromycota</taxon>
        <taxon>Glomeromycotina</taxon>
        <taxon>Glomeromycetes</taxon>
        <taxon>Diversisporales</taxon>
        <taxon>Gigasporaceae</taxon>
        <taxon>Gigaspora</taxon>
    </lineage>
</organism>
<protein>
    <submittedName>
        <fullName evidence="2">15028_t:CDS:1</fullName>
    </submittedName>
</protein>
<evidence type="ECO:0000313" key="3">
    <source>
        <dbReference type="Proteomes" id="UP000789901"/>
    </source>
</evidence>